<accession>A0ABS9KW05</accession>
<dbReference type="Gene3D" id="1.10.530.10">
    <property type="match status" value="1"/>
</dbReference>
<evidence type="ECO:0000256" key="1">
    <source>
        <dbReference type="ARBA" id="ARBA00007734"/>
    </source>
</evidence>
<keyword evidence="2" id="KW-0732">Signal</keyword>
<evidence type="ECO:0000313" key="4">
    <source>
        <dbReference type="EMBL" id="MCG2616419.1"/>
    </source>
</evidence>
<organism evidence="4 5">
    <name type="scientific">Terrimonas ginsenosidimutans</name>
    <dbReference type="NCBI Taxonomy" id="2908004"/>
    <lineage>
        <taxon>Bacteria</taxon>
        <taxon>Pseudomonadati</taxon>
        <taxon>Bacteroidota</taxon>
        <taxon>Chitinophagia</taxon>
        <taxon>Chitinophagales</taxon>
        <taxon>Chitinophagaceae</taxon>
        <taxon>Terrimonas</taxon>
    </lineage>
</organism>
<dbReference type="Proteomes" id="UP001165367">
    <property type="component" value="Unassembled WGS sequence"/>
</dbReference>
<evidence type="ECO:0000313" key="5">
    <source>
        <dbReference type="Proteomes" id="UP001165367"/>
    </source>
</evidence>
<reference evidence="4" key="1">
    <citation type="submission" date="2022-01" db="EMBL/GenBank/DDBJ databases">
        <authorList>
            <person name="Jo J.-H."/>
            <person name="Im W.-T."/>
        </authorList>
    </citation>
    <scope>NUCLEOTIDE SEQUENCE</scope>
    <source>
        <strain evidence="4">NA20</strain>
    </source>
</reference>
<dbReference type="CDD" id="cd16894">
    <property type="entry name" value="MltD-like"/>
    <property type="match status" value="1"/>
</dbReference>
<feature type="chain" id="PRO_5045723935" evidence="2">
    <location>
        <begin position="22"/>
        <end position="364"/>
    </location>
</feature>
<dbReference type="PANTHER" id="PTHR37423:SF2">
    <property type="entry name" value="MEMBRANE-BOUND LYTIC MUREIN TRANSGLYCOSYLASE C"/>
    <property type="match status" value="1"/>
</dbReference>
<dbReference type="PANTHER" id="PTHR37423">
    <property type="entry name" value="SOLUBLE LYTIC MUREIN TRANSGLYCOSYLASE-RELATED"/>
    <property type="match status" value="1"/>
</dbReference>
<comment type="caution">
    <text evidence="4">The sequence shown here is derived from an EMBL/GenBank/DDBJ whole genome shotgun (WGS) entry which is preliminary data.</text>
</comment>
<dbReference type="SUPFAM" id="SSF53955">
    <property type="entry name" value="Lysozyme-like"/>
    <property type="match status" value="1"/>
</dbReference>
<protein>
    <submittedName>
        <fullName evidence="4">Lytic transglycosylase domain-containing protein</fullName>
    </submittedName>
</protein>
<dbReference type="Pfam" id="PF01464">
    <property type="entry name" value="SLT"/>
    <property type="match status" value="1"/>
</dbReference>
<comment type="similarity">
    <text evidence="1">Belongs to the transglycosylase Slt family.</text>
</comment>
<feature type="signal peptide" evidence="2">
    <location>
        <begin position="1"/>
        <end position="21"/>
    </location>
</feature>
<name>A0ABS9KW05_9BACT</name>
<feature type="domain" description="Transglycosylase SLT" evidence="3">
    <location>
        <begin position="122"/>
        <end position="225"/>
    </location>
</feature>
<dbReference type="InterPro" id="IPR023346">
    <property type="entry name" value="Lysozyme-like_dom_sf"/>
</dbReference>
<dbReference type="InterPro" id="IPR008258">
    <property type="entry name" value="Transglycosylase_SLT_dom_1"/>
</dbReference>
<evidence type="ECO:0000259" key="3">
    <source>
        <dbReference type="Pfam" id="PF01464"/>
    </source>
</evidence>
<proteinExistence type="inferred from homology"/>
<gene>
    <name evidence="4" type="ORF">LZZ85_19120</name>
</gene>
<sequence>MLKQIGISCLLSLASMSFVYAGTDKGLPIQVKPSSNDTTDITKKDTLATPVALHAPADPKDGFRDLFESATLVNGINAEQLNPQAISFVEDYIDRYGKSMEALRTSGKPYFDMMDEILESHGLPKELKYLAVIESNLKSNARSWAGAVGPWQFMPATGRNMGLRITKKVDERRNFVKSTHAASKYLNGLFELYGDWLLVIAAYNGGPGKVNAAIKKSGSQDFWELQEYLPAESRNHVKKFIATHYIMEGEGGITTLTKEEASQVNFNTPVNAALFADAKAQMITGRYNSAVIAKHVAMDAQAFNKINPNFDKLIATNGRYELRLPNEKMEIFLSKKFTILSECMELLLNPDAGSQASMLPRNTN</sequence>
<keyword evidence="5" id="KW-1185">Reference proteome</keyword>
<evidence type="ECO:0000256" key="2">
    <source>
        <dbReference type="SAM" id="SignalP"/>
    </source>
</evidence>
<dbReference type="EMBL" id="JAKLTR010000013">
    <property type="protein sequence ID" value="MCG2616419.1"/>
    <property type="molecule type" value="Genomic_DNA"/>
</dbReference>
<dbReference type="RefSeq" id="WP_237874955.1">
    <property type="nucleotide sequence ID" value="NZ_JAKLTR010000013.1"/>
</dbReference>